<dbReference type="RefSeq" id="WP_200980806.1">
    <property type="nucleotide sequence ID" value="NZ_CP064654.1"/>
</dbReference>
<dbReference type="KEGG" id="qso:IRL76_07710"/>
<feature type="compositionally biased region" description="Basic and acidic residues" evidence="1">
    <location>
        <begin position="177"/>
        <end position="189"/>
    </location>
</feature>
<keyword evidence="3" id="KW-1185">Reference proteome</keyword>
<dbReference type="Gene3D" id="3.30.530.20">
    <property type="match status" value="1"/>
</dbReference>
<dbReference type="SUPFAM" id="SSF55961">
    <property type="entry name" value="Bet v1-like"/>
    <property type="match status" value="1"/>
</dbReference>
<dbReference type="AlphaFoldDB" id="A0A7S8F291"/>
<name>A0A7S8F291_9SPHN</name>
<organism evidence="2 3">
    <name type="scientific">Qipengyuania soli</name>
    <dbReference type="NCBI Taxonomy" id="2782568"/>
    <lineage>
        <taxon>Bacteria</taxon>
        <taxon>Pseudomonadati</taxon>
        <taxon>Pseudomonadota</taxon>
        <taxon>Alphaproteobacteria</taxon>
        <taxon>Sphingomonadales</taxon>
        <taxon>Erythrobacteraceae</taxon>
        <taxon>Qipengyuania</taxon>
    </lineage>
</organism>
<dbReference type="EMBL" id="CP064654">
    <property type="protein sequence ID" value="QPC97794.1"/>
    <property type="molecule type" value="Genomic_DNA"/>
</dbReference>
<accession>A0A7S8F291</accession>
<evidence type="ECO:0000256" key="1">
    <source>
        <dbReference type="SAM" id="MobiDB-lite"/>
    </source>
</evidence>
<proteinExistence type="predicted"/>
<reference evidence="2 3" key="1">
    <citation type="submission" date="2020-11" db="EMBL/GenBank/DDBJ databases">
        <title>The genome sequence of Erythrobacter sp. 6D36.</title>
        <authorList>
            <person name="Liu Y."/>
        </authorList>
    </citation>
    <scope>NUCLEOTIDE SEQUENCE [LARGE SCALE GENOMIC DNA]</scope>
    <source>
        <strain evidence="2 3">6D36</strain>
    </source>
</reference>
<evidence type="ECO:0000313" key="3">
    <source>
        <dbReference type="Proteomes" id="UP000594459"/>
    </source>
</evidence>
<gene>
    <name evidence="2" type="ORF">IRL76_07710</name>
</gene>
<dbReference type="Proteomes" id="UP000594459">
    <property type="component" value="Chromosome"/>
</dbReference>
<dbReference type="InterPro" id="IPR023393">
    <property type="entry name" value="START-like_dom_sf"/>
</dbReference>
<feature type="region of interest" description="Disordered" evidence="1">
    <location>
        <begin position="177"/>
        <end position="209"/>
    </location>
</feature>
<protein>
    <submittedName>
        <fullName evidence="2">SRPBCC family protein</fullName>
    </submittedName>
</protein>
<evidence type="ECO:0000313" key="2">
    <source>
        <dbReference type="EMBL" id="QPC97794.1"/>
    </source>
</evidence>
<sequence>MHRFATAIALFSAAPVAAEVVETRADGFVTRDTVTVATTSMKTWLALTKPGDWWTDAHTWSGDASNMTLVPQAGGCFCEKVPGEDRKDGFSLDGSVQHMTVIQSYPLKVLRMRGGLGPLQGEPATGVLTITLKGVEGGTRVLWEYNVGGPMRYKIDEISKAVDGVMTQQLRALRDHLGPLDTAEDRETAATENPSPDSLEAEIDSLGQD</sequence>